<name>A0A0E9XAZ5_ANGAN</name>
<sequence>MHLITLKPKQLYSIVVFLNKDGRVRTPLPLKWVAPSWSDSDSLI</sequence>
<reference evidence="1" key="1">
    <citation type="submission" date="2014-11" db="EMBL/GenBank/DDBJ databases">
        <authorList>
            <person name="Amaro Gonzalez C."/>
        </authorList>
    </citation>
    <scope>NUCLEOTIDE SEQUENCE</scope>
</reference>
<proteinExistence type="predicted"/>
<dbReference type="AlphaFoldDB" id="A0A0E9XAZ5"/>
<protein>
    <submittedName>
        <fullName evidence="1">Uncharacterized protein</fullName>
    </submittedName>
</protein>
<reference evidence="1" key="2">
    <citation type="journal article" date="2015" name="Fish Shellfish Immunol.">
        <title>Early steps in the European eel (Anguilla anguilla)-Vibrio vulnificus interaction in the gills: Role of the RtxA13 toxin.</title>
        <authorList>
            <person name="Callol A."/>
            <person name="Pajuelo D."/>
            <person name="Ebbesson L."/>
            <person name="Teles M."/>
            <person name="MacKenzie S."/>
            <person name="Amaro C."/>
        </authorList>
    </citation>
    <scope>NUCLEOTIDE SEQUENCE</scope>
</reference>
<dbReference type="EMBL" id="GBXM01008788">
    <property type="protein sequence ID" value="JAH99789.1"/>
    <property type="molecule type" value="Transcribed_RNA"/>
</dbReference>
<organism evidence="1">
    <name type="scientific">Anguilla anguilla</name>
    <name type="common">European freshwater eel</name>
    <name type="synonym">Muraena anguilla</name>
    <dbReference type="NCBI Taxonomy" id="7936"/>
    <lineage>
        <taxon>Eukaryota</taxon>
        <taxon>Metazoa</taxon>
        <taxon>Chordata</taxon>
        <taxon>Craniata</taxon>
        <taxon>Vertebrata</taxon>
        <taxon>Euteleostomi</taxon>
        <taxon>Actinopterygii</taxon>
        <taxon>Neopterygii</taxon>
        <taxon>Teleostei</taxon>
        <taxon>Anguilliformes</taxon>
        <taxon>Anguillidae</taxon>
        <taxon>Anguilla</taxon>
    </lineage>
</organism>
<accession>A0A0E9XAZ5</accession>
<evidence type="ECO:0000313" key="1">
    <source>
        <dbReference type="EMBL" id="JAH99789.1"/>
    </source>
</evidence>